<protein>
    <recommendedName>
        <fullName evidence="3">ACB domain-containing protein</fullName>
    </recommendedName>
</protein>
<dbReference type="RefSeq" id="XP_018190942.1">
    <property type="nucleotide sequence ID" value="XM_018334108.1"/>
</dbReference>
<organism evidence="4 5">
    <name type="scientific">Xylona heveae (strain CBS 132557 / TC161)</name>
    <dbReference type="NCBI Taxonomy" id="1328760"/>
    <lineage>
        <taxon>Eukaryota</taxon>
        <taxon>Fungi</taxon>
        <taxon>Dikarya</taxon>
        <taxon>Ascomycota</taxon>
        <taxon>Pezizomycotina</taxon>
        <taxon>Xylonomycetes</taxon>
        <taxon>Xylonales</taxon>
        <taxon>Xylonaceae</taxon>
        <taxon>Xylona</taxon>
    </lineage>
</organism>
<dbReference type="OrthoDB" id="346910at2759"/>
<dbReference type="Gene3D" id="1.20.80.10">
    <property type="match status" value="1"/>
</dbReference>
<keyword evidence="5" id="KW-1185">Reference proteome</keyword>
<dbReference type="PANTHER" id="PTHR23310">
    <property type="entry name" value="ACYL-COA-BINDING PROTEIN, ACBP"/>
    <property type="match status" value="1"/>
</dbReference>
<comment type="similarity">
    <text evidence="1">Belongs to the ACBP family.</text>
</comment>
<keyword evidence="2" id="KW-0446">Lipid-binding</keyword>
<evidence type="ECO:0000256" key="2">
    <source>
        <dbReference type="ARBA" id="ARBA00023121"/>
    </source>
</evidence>
<dbReference type="SUPFAM" id="SSF47027">
    <property type="entry name" value="Acyl-CoA binding protein"/>
    <property type="match status" value="1"/>
</dbReference>
<dbReference type="InParanoid" id="A0A161TGS0"/>
<accession>A0A161TGS0</accession>
<dbReference type="Proteomes" id="UP000076632">
    <property type="component" value="Unassembled WGS sequence"/>
</dbReference>
<gene>
    <name evidence="4" type="ORF">L228DRAFT_258819</name>
</gene>
<dbReference type="GO" id="GO:0006631">
    <property type="term" value="P:fatty acid metabolic process"/>
    <property type="evidence" value="ECO:0007669"/>
    <property type="project" value="TreeGrafter"/>
</dbReference>
<dbReference type="PROSITE" id="PS51228">
    <property type="entry name" value="ACB_2"/>
    <property type="match status" value="1"/>
</dbReference>
<evidence type="ECO:0000313" key="5">
    <source>
        <dbReference type="Proteomes" id="UP000076632"/>
    </source>
</evidence>
<dbReference type="InterPro" id="IPR000582">
    <property type="entry name" value="Acyl-CoA-binding_protein"/>
</dbReference>
<dbReference type="AlphaFoldDB" id="A0A161TGS0"/>
<dbReference type="STRING" id="1328760.A0A161TGS0"/>
<dbReference type="PANTHER" id="PTHR23310:SF62">
    <property type="entry name" value="ACYL-COA BINDING PROTEIN 1, ISOFORM A"/>
    <property type="match status" value="1"/>
</dbReference>
<proteinExistence type="inferred from homology"/>
<dbReference type="InterPro" id="IPR035984">
    <property type="entry name" value="Acyl-CoA-binding_sf"/>
</dbReference>
<reference evidence="4 5" key="1">
    <citation type="journal article" date="2016" name="Fungal Biol.">
        <title>The genome of Xylona heveae provides a window into fungal endophytism.</title>
        <authorList>
            <person name="Gazis R."/>
            <person name="Kuo A."/>
            <person name="Riley R."/>
            <person name="LaButti K."/>
            <person name="Lipzen A."/>
            <person name="Lin J."/>
            <person name="Amirebrahimi M."/>
            <person name="Hesse C.N."/>
            <person name="Spatafora J.W."/>
            <person name="Henrissat B."/>
            <person name="Hainaut M."/>
            <person name="Grigoriev I.V."/>
            <person name="Hibbett D.S."/>
        </authorList>
    </citation>
    <scope>NUCLEOTIDE SEQUENCE [LARGE SCALE GENOMIC DNA]</scope>
    <source>
        <strain evidence="4 5">TC161</strain>
    </source>
</reference>
<evidence type="ECO:0000259" key="3">
    <source>
        <dbReference type="PROSITE" id="PS51228"/>
    </source>
</evidence>
<evidence type="ECO:0000313" key="4">
    <source>
        <dbReference type="EMBL" id="KZF25387.1"/>
    </source>
</evidence>
<dbReference type="Pfam" id="PF00887">
    <property type="entry name" value="ACBP"/>
    <property type="match status" value="1"/>
</dbReference>
<name>A0A161TGS0_XYLHT</name>
<dbReference type="InterPro" id="IPR014352">
    <property type="entry name" value="FERM/acyl-CoA-bd_prot_sf"/>
</dbReference>
<evidence type="ECO:0000256" key="1">
    <source>
        <dbReference type="ARBA" id="ARBA00005567"/>
    </source>
</evidence>
<feature type="domain" description="ACB" evidence="3">
    <location>
        <begin position="1"/>
        <end position="97"/>
    </location>
</feature>
<dbReference type="GeneID" id="28899245"/>
<dbReference type="EMBL" id="KV407455">
    <property type="protein sequence ID" value="KZF25387.1"/>
    <property type="molecule type" value="Genomic_DNA"/>
</dbReference>
<dbReference type="OMA" id="WEAMITE"/>
<dbReference type="GO" id="GO:0000062">
    <property type="term" value="F:fatty-acyl-CoA binding"/>
    <property type="evidence" value="ECO:0007669"/>
    <property type="project" value="InterPro"/>
</dbReference>
<sequence>MAQSPEFELAVKQVKQLTKPLGPEDMKRLYGLYKQATQPQTLDEFYANVKKPEGMFNFKEKGKYAGWEQAVKDAPTGEEAQKLYIEFVESLKEKYAFDPNKEPESVKS</sequence>
<dbReference type="FunCoup" id="A0A161TGS0">
    <property type="interactions" value="390"/>
</dbReference>